<evidence type="ECO:0000313" key="2">
    <source>
        <dbReference type="Proteomes" id="UP000235672"/>
    </source>
</evidence>
<dbReference type="Proteomes" id="UP000235672">
    <property type="component" value="Unassembled WGS sequence"/>
</dbReference>
<name>A0A2J6Q176_9HELO</name>
<keyword evidence="2" id="KW-1185">Reference proteome</keyword>
<evidence type="ECO:0000313" key="1">
    <source>
        <dbReference type="EMBL" id="PMD20031.1"/>
    </source>
</evidence>
<reference evidence="1 2" key="1">
    <citation type="submission" date="2016-05" db="EMBL/GenBank/DDBJ databases">
        <title>A degradative enzymes factory behind the ericoid mycorrhizal symbiosis.</title>
        <authorList>
            <consortium name="DOE Joint Genome Institute"/>
            <person name="Martino E."/>
            <person name="Morin E."/>
            <person name="Grelet G."/>
            <person name="Kuo A."/>
            <person name="Kohler A."/>
            <person name="Daghino S."/>
            <person name="Barry K."/>
            <person name="Choi C."/>
            <person name="Cichocki N."/>
            <person name="Clum A."/>
            <person name="Copeland A."/>
            <person name="Hainaut M."/>
            <person name="Haridas S."/>
            <person name="Labutti K."/>
            <person name="Lindquist E."/>
            <person name="Lipzen A."/>
            <person name="Khouja H.-R."/>
            <person name="Murat C."/>
            <person name="Ohm R."/>
            <person name="Olson A."/>
            <person name="Spatafora J."/>
            <person name="Veneault-Fourrey C."/>
            <person name="Henrissat B."/>
            <person name="Grigoriev I."/>
            <person name="Martin F."/>
            <person name="Perotto S."/>
        </authorList>
    </citation>
    <scope>NUCLEOTIDE SEQUENCE [LARGE SCALE GENOMIC DNA]</scope>
    <source>
        <strain evidence="1 2">UAMH 7357</strain>
    </source>
</reference>
<dbReference type="AlphaFoldDB" id="A0A2J6Q176"/>
<sequence>MLFMDALPLSRNPTLIQGFPMQPDTPCVREIRLHLLKMIARRTVDPTSRIYDYHEVYGPRLKPRQFWTKRTKRWIGQHHRIIARKGKRLKVPKQTMSMGSGFVSSEFPVSIRPKIDNKQVILAVACMDCMENGIPECNAAQTERLTAKPPTYIQCRQHQTAPKCRCRSLADRNYDAVMSRGEVGDGDGLTIPAEMKIGDCN</sequence>
<organism evidence="1 2">
    <name type="scientific">Hyaloscypha hepaticicola</name>
    <dbReference type="NCBI Taxonomy" id="2082293"/>
    <lineage>
        <taxon>Eukaryota</taxon>
        <taxon>Fungi</taxon>
        <taxon>Dikarya</taxon>
        <taxon>Ascomycota</taxon>
        <taxon>Pezizomycotina</taxon>
        <taxon>Leotiomycetes</taxon>
        <taxon>Helotiales</taxon>
        <taxon>Hyaloscyphaceae</taxon>
        <taxon>Hyaloscypha</taxon>
    </lineage>
</organism>
<gene>
    <name evidence="1" type="ORF">NA56DRAFT_704835</name>
</gene>
<proteinExistence type="predicted"/>
<protein>
    <submittedName>
        <fullName evidence="1">Uncharacterized protein</fullName>
    </submittedName>
</protein>
<dbReference type="EMBL" id="KZ613486">
    <property type="protein sequence ID" value="PMD20031.1"/>
    <property type="molecule type" value="Genomic_DNA"/>
</dbReference>
<accession>A0A2J6Q176</accession>